<evidence type="ECO:0000313" key="2">
    <source>
        <dbReference type="Proteomes" id="UP000182375"/>
    </source>
</evidence>
<dbReference type="AlphaFoldDB" id="A0A1H4IA87"/>
<sequence>MSRIPVNLRGPIETVQVSLTGTQRLSAIYHRNVAQRLVRALPLAEGESCQLECLMARARSVQWLSPEAVHRLYQLPRYPLHADDQPWLSEVLYQAALATPSATPYTGPKASWIVNALRELIEPSANEYPVVIDLPRRLRVSLEIARRAFSLAWPEAWAEHNLLVKYLVFIDAQPMRSATHQTTFGAVYLEANAAEDPLNLFLDLVHETGHHALALRDQFAGFLKNPDALSEHPLRPGARPLRGVLHAAFVLWRMAEALRRYDQVAPRGGPLDGHPWQTQHAELAEQLLAVLQRLDADAQWTDSGLALRRSLTENCQKIRSQVAS</sequence>
<organism evidence="1 2">
    <name type="scientific">Streptomyces misionensis</name>
    <dbReference type="NCBI Taxonomy" id="67331"/>
    <lineage>
        <taxon>Bacteria</taxon>
        <taxon>Bacillati</taxon>
        <taxon>Actinomycetota</taxon>
        <taxon>Actinomycetes</taxon>
        <taxon>Kitasatosporales</taxon>
        <taxon>Streptomycetaceae</taxon>
        <taxon>Streptomyces</taxon>
    </lineage>
</organism>
<dbReference type="InterPro" id="IPR026337">
    <property type="entry name" value="AKG_HExxH"/>
</dbReference>
<proteinExistence type="predicted"/>
<evidence type="ECO:0000313" key="1">
    <source>
        <dbReference type="EMBL" id="SEB30636.1"/>
    </source>
</evidence>
<reference evidence="1 2" key="1">
    <citation type="submission" date="2016-10" db="EMBL/GenBank/DDBJ databases">
        <authorList>
            <person name="de Groot N.N."/>
        </authorList>
    </citation>
    <scope>NUCLEOTIDE SEQUENCE [LARGE SCALE GENOMIC DNA]</scope>
    <source>
        <strain evidence="1 2">DSM 40306</strain>
    </source>
</reference>
<dbReference type="STRING" id="67331.SAMN04490357_0060"/>
<protein>
    <submittedName>
        <fullName evidence="1">HEXXH motif-containing protein</fullName>
    </submittedName>
</protein>
<accession>A0A1H4IA87</accession>
<name>A0A1H4IA87_9ACTN</name>
<gene>
    <name evidence="1" type="ORF">SAMN04490357_0060</name>
</gene>
<dbReference type="NCBIfam" id="TIGR04267">
    <property type="entry name" value="mod_HExxH"/>
    <property type="match status" value="1"/>
</dbReference>
<dbReference type="Proteomes" id="UP000182375">
    <property type="component" value="Unassembled WGS sequence"/>
</dbReference>
<dbReference type="EMBL" id="FNTD01000003">
    <property type="protein sequence ID" value="SEB30636.1"/>
    <property type="molecule type" value="Genomic_DNA"/>
</dbReference>